<evidence type="ECO:0000313" key="1">
    <source>
        <dbReference type="EMBL" id="ODS22431.1"/>
    </source>
</evidence>
<dbReference type="EMBL" id="MDLC01000082">
    <property type="protein sequence ID" value="ODS22431.1"/>
    <property type="molecule type" value="Genomic_DNA"/>
</dbReference>
<organism evidence="1 2">
    <name type="scientific">Candidatus Endobugula sertula</name>
    <name type="common">Bugula neritina bacterial symbiont</name>
    <dbReference type="NCBI Taxonomy" id="62101"/>
    <lineage>
        <taxon>Bacteria</taxon>
        <taxon>Pseudomonadati</taxon>
        <taxon>Pseudomonadota</taxon>
        <taxon>Gammaproteobacteria</taxon>
        <taxon>Cellvibrionales</taxon>
        <taxon>Cellvibrionaceae</taxon>
        <taxon>Candidatus Endobugula</taxon>
    </lineage>
</organism>
<comment type="caution">
    <text evidence="1">The sequence shown here is derived from an EMBL/GenBank/DDBJ whole genome shotgun (WGS) entry which is preliminary data.</text>
</comment>
<accession>A0A1D2QLH9</accession>
<protein>
    <submittedName>
        <fullName evidence="1">Uncharacterized protein</fullName>
    </submittedName>
</protein>
<gene>
    <name evidence="1" type="ORF">AB835_14190</name>
</gene>
<sequence>MLNNPLKYIDPNGLETQVYVGGNNWYGHAATNINGTVYSAGRYPVPGREPTLGGLAGANVLVVRAEAGYLAAHPTTVSYTLNISAEAEARLQDYYNNLIANSTRHPTRSNWYVLEDDYAFLGNNCASVVTDGLSEALPWYQSLSLPGVATPQTLQLNLEMSPILVE</sequence>
<name>A0A1D2QLH9_9GAMM</name>
<dbReference type="Proteomes" id="UP000242502">
    <property type="component" value="Unassembled WGS sequence"/>
</dbReference>
<evidence type="ECO:0000313" key="2">
    <source>
        <dbReference type="Proteomes" id="UP000242502"/>
    </source>
</evidence>
<proteinExistence type="predicted"/>
<dbReference type="AlphaFoldDB" id="A0A1D2QLH9"/>
<reference evidence="1 2" key="1">
    <citation type="journal article" date="2016" name="Appl. Environ. Microbiol.">
        <title>Lack of Overt Genome Reduction in the Bryostatin-Producing Bryozoan Symbiont "Candidatus Endobugula sertula".</title>
        <authorList>
            <person name="Miller I.J."/>
            <person name="Vanee N."/>
            <person name="Fong S.S."/>
            <person name="Lim-Fong G.E."/>
            <person name="Kwan J.C."/>
        </authorList>
    </citation>
    <scope>NUCLEOTIDE SEQUENCE [LARGE SCALE GENOMIC DNA]</scope>
    <source>
        <strain evidence="1">AB1-4</strain>
    </source>
</reference>